<dbReference type="Pfam" id="PF00082">
    <property type="entry name" value="Peptidase_S8"/>
    <property type="match status" value="3"/>
</dbReference>
<keyword evidence="6" id="KW-0732">Signal</keyword>
<dbReference type="InterPro" id="IPR036852">
    <property type="entry name" value="Peptidase_S8/S53_dom_sf"/>
</dbReference>
<dbReference type="FunFam" id="3.40.50.200:FF:000007">
    <property type="entry name" value="Subtilisin-like serine protease"/>
    <property type="match status" value="2"/>
</dbReference>
<sequence>MRTAFIVSALAFVIPALGAPTVIPISKRSGPIKPNSYVVKFKDLDDAASRNVLQQLAERLRTSDSSITHTYTVWPGFAAILKGDNLEYVRRMSEIESVEQDSILSLLEHEVAAPDSVPPMIAGYHDSLVGRDGDPESPPSGQGVTIYGIDTGIYTPHECFGGRATVGHNWITAESDQDEHGHGTHTAGTAACTKYGGAGGAKVIALKVLNKAGSGSLSDVMAGVDWAYNDFKTENKLAIATMSLGSRNVEKTALDSAVQNAINGGLHFTIAAGNDGLDAQTSSPAHVKDANTIGAVDSNKNNEQAYFSNHGTLIDVWAPGVNIKSAWIGNPKAENTISGTSMATPHVAGILAVALSGHGQMNPADLTEELKLHAAHAVKLTTGALTSNDLLAQKWPGPIKIGRYSTSNISSKELSIHHILVRVGIDQTDPTQRRSPKYKISGAVGYAPYPPGFLCKCLVSLSIAMRTAFILSALAFVTPALSAPTVVPITKHAGPVKPDSYIVKLKDGASKNAVLVLLTGILKLTNSLIVYDACDSNVFNGFTSILKGDALAFVQRMQEVEYIEQDGIVSLVEHDANPEFDPLPHGAADRDELTRRVDYGAGVTIYGIDTGIYTEHSCFGGRASFGASFVDKSDGESDMNGHGTHTAATAVCQGYGIATGSNIIAVKVLDGTGSGSTSGVLAGVCWAFNDFKQNEKKRSIATMSLGGAPSPSLNGVVSKAIGGGLHFTIAAGNSNSPAVTSSPANVEAANTIGAVDQNNQKASFSNYGKLIDVWAPGVNIVSAWIGSPDAVKTLSGTSMATPHVAGILAVALGAYGQMTPDKLTSELRGHANPVVTYGLSDIAKSTSTNLLAQKWYKLKEGVSKDAHLNALLSASTAGSSIEYKYEQVFQGYAATLKGKDLDYVRQSKDVEYILEDGIFTIQYEQGDEAAALKRMAEEAETAVVPEKLSKRANGSGVVVYGIDTGIYTAHSTFGGRASWGATFGGYANADGNGHGTHTAGTAVGTTYGVATSAKIVAIKVLSDAGSGAYSDIIAGVNWVVSNKGSSPAVATMSLGGSANSALDSAISSAIGSGVHFTIAAGNSNVDAANTSPARVAAANTVGAVDSSNRKASFSNYGSVLDVWALGVNVLSAWIGSTAATNTISGTSMATPRVAGILAVALGDYGSVTPASLSASLKSHASALVTGAPSGTTNLLAQRW</sequence>
<feature type="domain" description="Peptidase S8/S53" evidence="7">
    <location>
        <begin position="600"/>
        <end position="828"/>
    </location>
</feature>
<dbReference type="EMBL" id="CYGV01001372">
    <property type="protein sequence ID" value="CUA73345.1"/>
    <property type="molecule type" value="Genomic_DNA"/>
</dbReference>
<feature type="active site" description="Charge relay system" evidence="5">
    <location>
        <position position="182"/>
    </location>
</feature>
<evidence type="ECO:0000256" key="4">
    <source>
        <dbReference type="ARBA" id="ARBA00022825"/>
    </source>
</evidence>
<dbReference type="GO" id="GO:0006508">
    <property type="term" value="P:proteolysis"/>
    <property type="evidence" value="ECO:0007669"/>
    <property type="project" value="UniProtKB-KW"/>
</dbReference>
<name>A0A0K6G4C4_9AGAM</name>
<dbReference type="Proteomes" id="UP000044841">
    <property type="component" value="Unassembled WGS sequence"/>
</dbReference>
<dbReference type="PROSITE" id="PS00138">
    <property type="entry name" value="SUBTILASE_SER"/>
    <property type="match status" value="3"/>
</dbReference>
<dbReference type="InterPro" id="IPR037045">
    <property type="entry name" value="S8pro/Inhibitor_I9_sf"/>
</dbReference>
<dbReference type="SUPFAM" id="SSF54897">
    <property type="entry name" value="Protease propeptides/inhibitors"/>
    <property type="match status" value="3"/>
</dbReference>
<feature type="active site" description="Charge relay system" evidence="5">
    <location>
        <position position="798"/>
    </location>
</feature>
<dbReference type="Gene3D" id="3.30.70.80">
    <property type="entry name" value="Peptidase S8 propeptide/proteinase inhibitor I9"/>
    <property type="match status" value="3"/>
</dbReference>
<dbReference type="Pfam" id="PF05922">
    <property type="entry name" value="Inhibitor_I9"/>
    <property type="match status" value="2"/>
</dbReference>
<dbReference type="GO" id="GO:0004252">
    <property type="term" value="F:serine-type endopeptidase activity"/>
    <property type="evidence" value="ECO:0007669"/>
    <property type="project" value="UniProtKB-UniRule"/>
</dbReference>
<evidence type="ECO:0000256" key="1">
    <source>
        <dbReference type="ARBA" id="ARBA00011073"/>
    </source>
</evidence>
<dbReference type="InterPro" id="IPR023828">
    <property type="entry name" value="Peptidase_S8_Ser-AS"/>
</dbReference>
<dbReference type="InterPro" id="IPR050131">
    <property type="entry name" value="Peptidase_S8_subtilisin-like"/>
</dbReference>
<evidence type="ECO:0000313" key="10">
    <source>
        <dbReference type="Proteomes" id="UP000044841"/>
    </source>
</evidence>
<feature type="active site" description="Charge relay system" evidence="5">
    <location>
        <position position="642"/>
    </location>
</feature>
<accession>A0A0K6G4C4</accession>
<evidence type="ECO:0000256" key="3">
    <source>
        <dbReference type="ARBA" id="ARBA00022801"/>
    </source>
</evidence>
<protein>
    <submittedName>
        <fullName evidence="9">Aqualysin-1</fullName>
    </submittedName>
</protein>
<feature type="domain" description="Inhibitor I9" evidence="8">
    <location>
        <begin position="36"/>
        <end position="106"/>
    </location>
</feature>
<reference evidence="9 10" key="1">
    <citation type="submission" date="2015-07" db="EMBL/GenBank/DDBJ databases">
        <authorList>
            <person name="Noorani M."/>
        </authorList>
    </citation>
    <scope>NUCLEOTIDE SEQUENCE [LARGE SCALE GENOMIC DNA]</scope>
    <source>
        <strain evidence="9">BBA 69670</strain>
    </source>
</reference>
<evidence type="ECO:0000256" key="2">
    <source>
        <dbReference type="ARBA" id="ARBA00022670"/>
    </source>
</evidence>
<feature type="domain" description="Peptidase S8/S53" evidence="7">
    <location>
        <begin position="141"/>
        <end position="374"/>
    </location>
</feature>
<evidence type="ECO:0000259" key="8">
    <source>
        <dbReference type="Pfam" id="PF05922"/>
    </source>
</evidence>
<dbReference type="PRINTS" id="PR00723">
    <property type="entry name" value="SUBTILISIN"/>
</dbReference>
<dbReference type="PANTHER" id="PTHR43806:SF66">
    <property type="entry name" value="SERIN ENDOPEPTIDASE"/>
    <property type="match status" value="1"/>
</dbReference>
<keyword evidence="2 5" id="KW-0645">Protease</keyword>
<keyword evidence="10" id="KW-1185">Reference proteome</keyword>
<feature type="active site" description="Charge relay system" evidence="5">
    <location>
        <position position="341"/>
    </location>
</feature>
<keyword evidence="3 5" id="KW-0378">Hydrolase</keyword>
<proteinExistence type="inferred from homology"/>
<dbReference type="PROSITE" id="PS51892">
    <property type="entry name" value="SUBTILASE"/>
    <property type="match status" value="3"/>
</dbReference>
<dbReference type="FunFam" id="3.40.50.200:FF:000014">
    <property type="entry name" value="Proteinase K"/>
    <property type="match status" value="1"/>
</dbReference>
<dbReference type="InterPro" id="IPR010259">
    <property type="entry name" value="S8pro/Inhibitor_I9"/>
</dbReference>
<feature type="active site" description="Charge relay system" evidence="5">
    <location>
        <position position="609"/>
    </location>
</feature>
<dbReference type="InterPro" id="IPR034193">
    <property type="entry name" value="PCSK9_ProteinaseK-like"/>
</dbReference>
<organism evidence="9 10">
    <name type="scientific">Rhizoctonia solani</name>
    <dbReference type="NCBI Taxonomy" id="456999"/>
    <lineage>
        <taxon>Eukaryota</taxon>
        <taxon>Fungi</taxon>
        <taxon>Dikarya</taxon>
        <taxon>Basidiomycota</taxon>
        <taxon>Agaricomycotina</taxon>
        <taxon>Agaricomycetes</taxon>
        <taxon>Cantharellales</taxon>
        <taxon>Ceratobasidiaceae</taxon>
        <taxon>Rhizoctonia</taxon>
    </lineage>
</organism>
<dbReference type="AlphaFoldDB" id="A0A0K6G4C4"/>
<dbReference type="InterPro" id="IPR015500">
    <property type="entry name" value="Peptidase_S8_subtilisin-rel"/>
</dbReference>
<comment type="similarity">
    <text evidence="1 5">Belongs to the peptidase S8 family.</text>
</comment>
<feature type="active site" description="Charge relay system" evidence="5">
    <location>
        <position position="963"/>
    </location>
</feature>
<evidence type="ECO:0000259" key="7">
    <source>
        <dbReference type="Pfam" id="PF00082"/>
    </source>
</evidence>
<feature type="domain" description="Inhibitor I9" evidence="8">
    <location>
        <begin position="869"/>
        <end position="920"/>
    </location>
</feature>
<dbReference type="GO" id="GO:0005615">
    <property type="term" value="C:extracellular space"/>
    <property type="evidence" value="ECO:0007669"/>
    <property type="project" value="TreeGrafter"/>
</dbReference>
<feature type="active site" description="Charge relay system" evidence="5">
    <location>
        <position position="994"/>
    </location>
</feature>
<evidence type="ECO:0000313" key="9">
    <source>
        <dbReference type="EMBL" id="CUA73345.1"/>
    </source>
</evidence>
<feature type="active site" description="Charge relay system" evidence="5">
    <location>
        <position position="150"/>
    </location>
</feature>
<feature type="domain" description="Peptidase S8/S53" evidence="7">
    <location>
        <begin position="954"/>
        <end position="1183"/>
    </location>
</feature>
<evidence type="ECO:0000256" key="6">
    <source>
        <dbReference type="SAM" id="SignalP"/>
    </source>
</evidence>
<dbReference type="PANTHER" id="PTHR43806">
    <property type="entry name" value="PEPTIDASE S8"/>
    <property type="match status" value="1"/>
</dbReference>
<feature type="chain" id="PRO_5005502734" evidence="6">
    <location>
        <begin position="19"/>
        <end position="1199"/>
    </location>
</feature>
<dbReference type="Gene3D" id="3.40.50.200">
    <property type="entry name" value="Peptidase S8/S53 domain"/>
    <property type="match status" value="3"/>
</dbReference>
<evidence type="ECO:0000256" key="5">
    <source>
        <dbReference type="PROSITE-ProRule" id="PRU01240"/>
    </source>
</evidence>
<feature type="signal peptide" evidence="6">
    <location>
        <begin position="1"/>
        <end position="18"/>
    </location>
</feature>
<dbReference type="CDD" id="cd04077">
    <property type="entry name" value="Peptidases_S8_PCSK9_ProteinaseK_like"/>
    <property type="match status" value="3"/>
</dbReference>
<feature type="active site" description="Charge relay system" evidence="5">
    <location>
        <position position="1147"/>
    </location>
</feature>
<gene>
    <name evidence="9" type="ORF">RSOLAG22IIIB_10727</name>
</gene>
<dbReference type="InterPro" id="IPR000209">
    <property type="entry name" value="Peptidase_S8/S53_dom"/>
</dbReference>
<dbReference type="SUPFAM" id="SSF52743">
    <property type="entry name" value="Subtilisin-like"/>
    <property type="match status" value="3"/>
</dbReference>
<keyword evidence="4 5" id="KW-0720">Serine protease</keyword>